<gene>
    <name evidence="12" type="ORF">ABT58_20670</name>
    <name evidence="11" type="ORF">JCM19237_2210</name>
</gene>
<dbReference type="Gene3D" id="3.30.70.20">
    <property type="match status" value="2"/>
</dbReference>
<dbReference type="PANTHER" id="PTHR43177">
    <property type="entry name" value="PROTEIN NRFC"/>
    <property type="match status" value="1"/>
</dbReference>
<dbReference type="GO" id="GO:0045333">
    <property type="term" value="P:cellular respiration"/>
    <property type="evidence" value="ECO:0007669"/>
    <property type="project" value="UniProtKB-ARBA"/>
</dbReference>
<keyword evidence="7" id="KW-0249">Electron transport</keyword>
<evidence type="ECO:0000313" key="13">
    <source>
        <dbReference type="Proteomes" id="UP000029227"/>
    </source>
</evidence>
<evidence type="ECO:0000256" key="7">
    <source>
        <dbReference type="ARBA" id="ARBA00022982"/>
    </source>
</evidence>
<keyword evidence="3" id="KW-0813">Transport</keyword>
<evidence type="ECO:0000256" key="8">
    <source>
        <dbReference type="ARBA" id="ARBA00023004"/>
    </source>
</evidence>
<dbReference type="InterPro" id="IPR014297">
    <property type="entry name" value="DMSO_DmsB"/>
</dbReference>
<evidence type="ECO:0000256" key="3">
    <source>
        <dbReference type="ARBA" id="ARBA00022448"/>
    </source>
</evidence>
<comment type="function">
    <text evidence="2">Electron transfer subunit of the terminal reductase during anaerobic growth on various sulfoxide and N-oxide compounds.</text>
</comment>
<dbReference type="InterPro" id="IPR050954">
    <property type="entry name" value="ET_IronSulfur_Cluster-Binding"/>
</dbReference>
<dbReference type="GO" id="GO:0046872">
    <property type="term" value="F:metal ion binding"/>
    <property type="evidence" value="ECO:0007669"/>
    <property type="project" value="UniProtKB-KW"/>
</dbReference>
<evidence type="ECO:0000256" key="4">
    <source>
        <dbReference type="ARBA" id="ARBA00022485"/>
    </source>
</evidence>
<protein>
    <submittedName>
        <fullName evidence="11 12">Dimethyl sulfoxide reductase</fullName>
        <ecNumber evidence="11">1.8.5.3</ecNumber>
    </submittedName>
</protein>
<evidence type="ECO:0000259" key="10">
    <source>
        <dbReference type="PROSITE" id="PS51379"/>
    </source>
</evidence>
<dbReference type="EMBL" id="BBMN01000003">
    <property type="protein sequence ID" value="GAL04059.1"/>
    <property type="molecule type" value="Genomic_DNA"/>
</dbReference>
<dbReference type="Pfam" id="PF12800">
    <property type="entry name" value="Fer4_4"/>
    <property type="match status" value="1"/>
</dbReference>
<keyword evidence="11" id="KW-0560">Oxidoreductase</keyword>
<keyword evidence="4" id="KW-0004">4Fe-4S</keyword>
<feature type="domain" description="4Fe-4S ferredoxin-type" evidence="10">
    <location>
        <begin position="4"/>
        <end position="34"/>
    </location>
</feature>
<dbReference type="InterPro" id="IPR017900">
    <property type="entry name" value="4Fe4S_Fe_S_CS"/>
</dbReference>
<dbReference type="InterPro" id="IPR017896">
    <property type="entry name" value="4Fe4S_Fe-S-bd"/>
</dbReference>
<keyword evidence="14" id="KW-1185">Reference proteome</keyword>
<name>A0A090QQH2_9GAMM</name>
<dbReference type="eggNOG" id="COG0437">
    <property type="taxonomic scope" value="Bacteria"/>
</dbReference>
<keyword evidence="6" id="KW-0677">Repeat</keyword>
<dbReference type="GO" id="GO:0051539">
    <property type="term" value="F:4 iron, 4 sulfur cluster binding"/>
    <property type="evidence" value="ECO:0007669"/>
    <property type="project" value="UniProtKB-KW"/>
</dbReference>
<organism evidence="11 13">
    <name type="scientific">Photobacterium aphoticum</name>
    <dbReference type="NCBI Taxonomy" id="754436"/>
    <lineage>
        <taxon>Bacteria</taxon>
        <taxon>Pseudomonadati</taxon>
        <taxon>Pseudomonadota</taxon>
        <taxon>Gammaproteobacteria</taxon>
        <taxon>Vibrionales</taxon>
        <taxon>Vibrionaceae</taxon>
        <taxon>Photobacterium</taxon>
    </lineage>
</organism>
<evidence type="ECO:0000256" key="2">
    <source>
        <dbReference type="ARBA" id="ARBA00003584"/>
    </source>
</evidence>
<dbReference type="FunFam" id="3.30.70.20:FF:000003">
    <property type="entry name" value="Dimethyl sulfoxide reductase subunit B"/>
    <property type="match status" value="1"/>
</dbReference>
<dbReference type="GO" id="GO:0016491">
    <property type="term" value="F:oxidoreductase activity"/>
    <property type="evidence" value="ECO:0007669"/>
    <property type="project" value="UniProtKB-KW"/>
</dbReference>
<dbReference type="Proteomes" id="UP000036426">
    <property type="component" value="Unassembled WGS sequence"/>
</dbReference>
<feature type="domain" description="4Fe-4S ferredoxin-type" evidence="10">
    <location>
        <begin position="91"/>
        <end position="120"/>
    </location>
</feature>
<proteinExistence type="predicted"/>
<dbReference type="OrthoDB" id="9779457at2"/>
<comment type="cofactor">
    <cofactor evidence="1">
        <name>[4Fe-4S] cluster</name>
        <dbReference type="ChEBI" id="CHEBI:49883"/>
    </cofactor>
</comment>
<dbReference type="EC" id="1.8.5.3" evidence="11"/>
<dbReference type="Pfam" id="PF13247">
    <property type="entry name" value="Fer4_11"/>
    <property type="match status" value="1"/>
</dbReference>
<keyword evidence="5" id="KW-0479">Metal-binding</keyword>
<evidence type="ECO:0000313" key="11">
    <source>
        <dbReference type="EMBL" id="GAL04059.1"/>
    </source>
</evidence>
<evidence type="ECO:0000256" key="6">
    <source>
        <dbReference type="ARBA" id="ARBA00022737"/>
    </source>
</evidence>
<dbReference type="Proteomes" id="UP000029227">
    <property type="component" value="Unassembled WGS sequence"/>
</dbReference>
<evidence type="ECO:0000313" key="14">
    <source>
        <dbReference type="Proteomes" id="UP000036426"/>
    </source>
</evidence>
<dbReference type="SUPFAM" id="SSF54862">
    <property type="entry name" value="4Fe-4S ferredoxins"/>
    <property type="match status" value="1"/>
</dbReference>
<evidence type="ECO:0000256" key="5">
    <source>
        <dbReference type="ARBA" id="ARBA00022723"/>
    </source>
</evidence>
<dbReference type="CDD" id="cd16371">
    <property type="entry name" value="DMSOR_beta_like"/>
    <property type="match status" value="1"/>
</dbReference>
<accession>A0A090QQH2</accession>
<sequence length="208" mass="22819">MTQYGFHVDTSKCTGCKTCQVSCKDKSDLPVGVNWRRVYEYAGGDWVQHEDGTFSNDVFAYYMSISCNHCSNPACTKACPTGAMHKREEDGLVVVNEDVCVGCRYCEMACPYGAPQYNPEKKHMTKCDGCYERIGTGQDPVCVESCPLRALDFGPIDELRAKYGDRADIAPLPDPRLTSPNLIISTCSNSKLTGDKKGSIQNPTEVGA</sequence>
<dbReference type="NCBIfam" id="TIGR02951">
    <property type="entry name" value="DMSO_dmsB"/>
    <property type="match status" value="1"/>
</dbReference>
<dbReference type="EMBL" id="LDOV01000042">
    <property type="protein sequence ID" value="KLU98834.1"/>
    <property type="molecule type" value="Genomic_DNA"/>
</dbReference>
<evidence type="ECO:0000256" key="1">
    <source>
        <dbReference type="ARBA" id="ARBA00001966"/>
    </source>
</evidence>
<dbReference type="PATRIC" id="fig|754436.4.peg.4353"/>
<keyword evidence="8" id="KW-0408">Iron</keyword>
<comment type="caution">
    <text evidence="11">The sequence shown here is derived from an EMBL/GenBank/DDBJ whole genome shotgun (WGS) entry which is preliminary data.</text>
</comment>
<evidence type="ECO:0000256" key="9">
    <source>
        <dbReference type="ARBA" id="ARBA00023014"/>
    </source>
</evidence>
<dbReference type="AlphaFoldDB" id="A0A090QQH2"/>
<reference evidence="12 14" key="2">
    <citation type="submission" date="2015-05" db="EMBL/GenBank/DDBJ databases">
        <title>Photobacterium galathea sp. nov.</title>
        <authorList>
            <person name="Machado H."/>
            <person name="Gram L."/>
        </authorList>
    </citation>
    <scope>NUCLEOTIDE SEQUENCE [LARGE SCALE GENOMIC DNA]</scope>
    <source>
        <strain evidence="12 14">DSM 25995</strain>
    </source>
</reference>
<keyword evidence="9" id="KW-0411">Iron-sulfur</keyword>
<reference evidence="11 13" key="1">
    <citation type="journal article" date="2014" name="Genome Announc.">
        <title>Draft Genome Sequences of Two Vibrionaceae Species, Vibrio ponticus C121 and Photobacterium aphoticum C119, Isolated as Coral Reef Microbiota.</title>
        <authorList>
            <person name="Al-saari N."/>
            <person name="Meirelles P.M."/>
            <person name="Mino S."/>
            <person name="Suda W."/>
            <person name="Oshima K."/>
            <person name="Hattori M."/>
            <person name="Ohkuma M."/>
            <person name="Thompson F.L."/>
            <person name="Gomez-Gil B."/>
            <person name="Sawabe T."/>
            <person name="Sawabe T."/>
        </authorList>
    </citation>
    <scope>NUCLEOTIDE SEQUENCE [LARGE SCALE GENOMIC DNA]</scope>
    <source>
        <strain evidence="11 13">JCM 19237</strain>
    </source>
</reference>
<dbReference type="PROSITE" id="PS00198">
    <property type="entry name" value="4FE4S_FER_1"/>
    <property type="match status" value="1"/>
</dbReference>
<dbReference type="RefSeq" id="WP_047876341.1">
    <property type="nucleotide sequence ID" value="NZ_BMYC01000029.1"/>
</dbReference>
<feature type="domain" description="4Fe-4S ferredoxin-type" evidence="10">
    <location>
        <begin position="57"/>
        <end position="89"/>
    </location>
</feature>
<dbReference type="PROSITE" id="PS51379">
    <property type="entry name" value="4FE4S_FER_2"/>
    <property type="match status" value="3"/>
</dbReference>
<evidence type="ECO:0000313" key="12">
    <source>
        <dbReference type="EMBL" id="KLU98834.1"/>
    </source>
</evidence>
<dbReference type="PANTHER" id="PTHR43177:SF5">
    <property type="entry name" value="ANAEROBIC DIMETHYL SULFOXIDE REDUCTASE CHAIN B-RELATED"/>
    <property type="match status" value="1"/>
</dbReference>
<dbReference type="STRING" id="754436.JCM19237_2210"/>